<dbReference type="AlphaFoldDB" id="A0A0E9NCT6"/>
<reference evidence="2 3" key="1">
    <citation type="journal article" date="2011" name="J. Gen. Appl. Microbiol.">
        <title>Draft genome sequencing of the enigmatic yeast Saitoella complicata.</title>
        <authorList>
            <person name="Nishida H."/>
            <person name="Hamamoto M."/>
            <person name="Sugiyama J."/>
        </authorList>
    </citation>
    <scope>NUCLEOTIDE SEQUENCE [LARGE SCALE GENOMIC DNA]</scope>
    <source>
        <strain evidence="2 3">NRRL Y-17804</strain>
    </source>
</reference>
<keyword evidence="3" id="KW-1185">Reference proteome</keyword>
<protein>
    <submittedName>
        <fullName evidence="2">Uncharacterized protein</fullName>
    </submittedName>
</protein>
<evidence type="ECO:0000256" key="1">
    <source>
        <dbReference type="SAM" id="MobiDB-lite"/>
    </source>
</evidence>
<accession>A0A0E9NCT6</accession>
<proteinExistence type="predicted"/>
<dbReference type="EMBL" id="BACD03000009">
    <property type="protein sequence ID" value="GAO47511.1"/>
    <property type="molecule type" value="Genomic_DNA"/>
</dbReference>
<sequence>MLWWVVIKPLDRARSRPRGLSSELRLDPPFPKAARPLTSESLSHASYTPQPIRSIACPPQFIFAGCNCSAGDIPLVCAERGGGRAVGSAREETRLGHAQTERTRTPFHSTATAAYGDKEAELRLRRSRGSYYLLWPWLRENSI</sequence>
<dbReference type="Proteomes" id="UP000033140">
    <property type="component" value="Unassembled WGS sequence"/>
</dbReference>
<evidence type="ECO:0000313" key="2">
    <source>
        <dbReference type="EMBL" id="GAO47511.1"/>
    </source>
</evidence>
<evidence type="ECO:0000313" key="3">
    <source>
        <dbReference type="Proteomes" id="UP000033140"/>
    </source>
</evidence>
<reference evidence="2 3" key="3">
    <citation type="journal article" date="2015" name="Genome Announc.">
        <title>Draft Genome Sequence of the Archiascomycetous Yeast Saitoella complicata.</title>
        <authorList>
            <person name="Yamauchi K."/>
            <person name="Kondo S."/>
            <person name="Hamamoto M."/>
            <person name="Takahashi Y."/>
            <person name="Ogura Y."/>
            <person name="Hayashi T."/>
            <person name="Nishida H."/>
        </authorList>
    </citation>
    <scope>NUCLEOTIDE SEQUENCE [LARGE SCALE GENOMIC DNA]</scope>
    <source>
        <strain evidence="2 3">NRRL Y-17804</strain>
    </source>
</reference>
<feature type="region of interest" description="Disordered" evidence="1">
    <location>
        <begin position="17"/>
        <end position="41"/>
    </location>
</feature>
<comment type="caution">
    <text evidence="2">The sequence shown here is derived from an EMBL/GenBank/DDBJ whole genome shotgun (WGS) entry which is preliminary data.</text>
</comment>
<reference evidence="2 3" key="2">
    <citation type="journal article" date="2014" name="J. Gen. Appl. Microbiol.">
        <title>The early diverging ascomycetous budding yeast Saitoella complicata has three histone deacetylases belonging to the Clr6, Hos2, and Rpd3 lineages.</title>
        <authorList>
            <person name="Nishida H."/>
            <person name="Matsumoto T."/>
            <person name="Kondo S."/>
            <person name="Hamamoto M."/>
            <person name="Yoshikawa H."/>
        </authorList>
    </citation>
    <scope>NUCLEOTIDE SEQUENCE [LARGE SCALE GENOMIC DNA]</scope>
    <source>
        <strain evidence="2 3">NRRL Y-17804</strain>
    </source>
</reference>
<organism evidence="2 3">
    <name type="scientific">Saitoella complicata (strain BCRC 22490 / CBS 7301 / JCM 7358 / NBRC 10748 / NRRL Y-17804)</name>
    <dbReference type="NCBI Taxonomy" id="698492"/>
    <lineage>
        <taxon>Eukaryota</taxon>
        <taxon>Fungi</taxon>
        <taxon>Dikarya</taxon>
        <taxon>Ascomycota</taxon>
        <taxon>Taphrinomycotina</taxon>
        <taxon>Taphrinomycotina incertae sedis</taxon>
        <taxon>Saitoella</taxon>
    </lineage>
</organism>
<name>A0A0E9NCT6_SAICN</name>
<gene>
    <name evidence="2" type="ORF">G7K_1716-t1</name>
</gene>